<name>A0A0F9X7S5_9ZZZZ</name>
<sequence length="154" mass="17487">MQKSAIISECGNYRYELKRIWDDSKPWVLFVCLNPSTADHEAEDNTSRVCINYAKRWGYGGLVIANLFAYRSTDKSVLYQVPDPIGPENDQHLQRLSKEAVETVCAWTDDGAFMERDLTVLPILKAPKCLTKLKSGRPGHPLYKSKDLKPVPML</sequence>
<dbReference type="Pfam" id="PF07799">
    <property type="entry name" value="DUF1643"/>
    <property type="match status" value="1"/>
</dbReference>
<comment type="caution">
    <text evidence="1">The sequence shown here is derived from an EMBL/GenBank/DDBJ whole genome shotgun (WGS) entry which is preliminary data.</text>
</comment>
<proteinExistence type="predicted"/>
<dbReference type="AlphaFoldDB" id="A0A0F9X7S5"/>
<evidence type="ECO:0000313" key="1">
    <source>
        <dbReference type="EMBL" id="KKN95021.1"/>
    </source>
</evidence>
<reference evidence="1" key="1">
    <citation type="journal article" date="2015" name="Nature">
        <title>Complex archaea that bridge the gap between prokaryotes and eukaryotes.</title>
        <authorList>
            <person name="Spang A."/>
            <person name="Saw J.H."/>
            <person name="Jorgensen S.L."/>
            <person name="Zaremba-Niedzwiedzka K."/>
            <person name="Martijn J."/>
            <person name="Lind A.E."/>
            <person name="van Eijk R."/>
            <person name="Schleper C."/>
            <person name="Guy L."/>
            <person name="Ettema T.J."/>
        </authorList>
    </citation>
    <scope>NUCLEOTIDE SEQUENCE</scope>
</reference>
<dbReference type="InterPro" id="IPR012441">
    <property type="entry name" value="DUF1643"/>
</dbReference>
<gene>
    <name evidence="1" type="ORF">LCGC14_0183480</name>
</gene>
<organism evidence="1">
    <name type="scientific">marine sediment metagenome</name>
    <dbReference type="NCBI Taxonomy" id="412755"/>
    <lineage>
        <taxon>unclassified sequences</taxon>
        <taxon>metagenomes</taxon>
        <taxon>ecological metagenomes</taxon>
    </lineage>
</organism>
<evidence type="ECO:0008006" key="2">
    <source>
        <dbReference type="Google" id="ProtNLM"/>
    </source>
</evidence>
<dbReference type="EMBL" id="LAZR01000074">
    <property type="protein sequence ID" value="KKN95021.1"/>
    <property type="molecule type" value="Genomic_DNA"/>
</dbReference>
<protein>
    <recommendedName>
        <fullName evidence="2">DUF1643 domain-containing protein</fullName>
    </recommendedName>
</protein>
<accession>A0A0F9X7S5</accession>